<feature type="domain" description="Bacterial sugar transferase" evidence="7">
    <location>
        <begin position="256"/>
        <end position="443"/>
    </location>
</feature>
<evidence type="ECO:0000256" key="4">
    <source>
        <dbReference type="ARBA" id="ARBA00022989"/>
    </source>
</evidence>
<feature type="transmembrane region" description="Helical" evidence="6">
    <location>
        <begin position="31"/>
        <end position="53"/>
    </location>
</feature>
<dbReference type="Pfam" id="PF02397">
    <property type="entry name" value="Bac_transf"/>
    <property type="match status" value="1"/>
</dbReference>
<evidence type="ECO:0000313" key="8">
    <source>
        <dbReference type="EMBL" id="CAB4961728.1"/>
    </source>
</evidence>
<dbReference type="EMBL" id="CAFBND010000166">
    <property type="protein sequence ID" value="CAB4961728.1"/>
    <property type="molecule type" value="Genomic_DNA"/>
</dbReference>
<dbReference type="AlphaFoldDB" id="A0A6J7KZ21"/>
<keyword evidence="3 6" id="KW-0812">Transmembrane</keyword>
<organism evidence="8">
    <name type="scientific">freshwater metagenome</name>
    <dbReference type="NCBI Taxonomy" id="449393"/>
    <lineage>
        <taxon>unclassified sequences</taxon>
        <taxon>metagenomes</taxon>
        <taxon>ecological metagenomes</taxon>
    </lineage>
</organism>
<protein>
    <submittedName>
        <fullName evidence="8">Unannotated protein</fullName>
    </submittedName>
</protein>
<dbReference type="GO" id="GO:0016780">
    <property type="term" value="F:phosphotransferase activity, for other substituted phosphate groups"/>
    <property type="evidence" value="ECO:0007669"/>
    <property type="project" value="TreeGrafter"/>
</dbReference>
<name>A0A6J7KZ21_9ZZZZ</name>
<keyword evidence="2" id="KW-0808">Transferase</keyword>
<dbReference type="GO" id="GO:0016020">
    <property type="term" value="C:membrane"/>
    <property type="evidence" value="ECO:0007669"/>
    <property type="project" value="UniProtKB-SubCell"/>
</dbReference>
<keyword evidence="4 6" id="KW-1133">Transmembrane helix</keyword>
<feature type="transmembrane region" description="Helical" evidence="6">
    <location>
        <begin position="261"/>
        <end position="284"/>
    </location>
</feature>
<dbReference type="InterPro" id="IPR003362">
    <property type="entry name" value="Bact_transf"/>
</dbReference>
<evidence type="ECO:0000259" key="7">
    <source>
        <dbReference type="Pfam" id="PF02397"/>
    </source>
</evidence>
<proteinExistence type="predicted"/>
<feature type="transmembrane region" description="Helical" evidence="6">
    <location>
        <begin position="93"/>
        <end position="113"/>
    </location>
</feature>
<comment type="subcellular location">
    <subcellularLocation>
        <location evidence="1">Membrane</location>
        <topology evidence="1">Multi-pass membrane protein</topology>
    </subcellularLocation>
</comment>
<accession>A0A6J7KZ21</accession>
<reference evidence="8" key="1">
    <citation type="submission" date="2020-05" db="EMBL/GenBank/DDBJ databases">
        <authorList>
            <person name="Chiriac C."/>
            <person name="Salcher M."/>
            <person name="Ghai R."/>
            <person name="Kavagutti S V."/>
        </authorList>
    </citation>
    <scope>NUCLEOTIDE SEQUENCE</scope>
</reference>
<dbReference type="PANTHER" id="PTHR30576:SF10">
    <property type="entry name" value="SLL5057 PROTEIN"/>
    <property type="match status" value="1"/>
</dbReference>
<dbReference type="InterPro" id="IPR017475">
    <property type="entry name" value="EPS_sugar_tfrase"/>
</dbReference>
<evidence type="ECO:0000256" key="2">
    <source>
        <dbReference type="ARBA" id="ARBA00022679"/>
    </source>
</evidence>
<gene>
    <name evidence="8" type="ORF">UFOPK3752_02325</name>
</gene>
<evidence type="ECO:0000256" key="6">
    <source>
        <dbReference type="SAM" id="Phobius"/>
    </source>
</evidence>
<evidence type="ECO:0000256" key="3">
    <source>
        <dbReference type="ARBA" id="ARBA00022692"/>
    </source>
</evidence>
<dbReference type="Pfam" id="PF13727">
    <property type="entry name" value="CoA_binding_3"/>
    <property type="match status" value="1"/>
</dbReference>
<evidence type="ECO:0000256" key="1">
    <source>
        <dbReference type="ARBA" id="ARBA00004141"/>
    </source>
</evidence>
<dbReference type="PANTHER" id="PTHR30576">
    <property type="entry name" value="COLANIC BIOSYNTHESIS UDP-GLUCOSE LIPID CARRIER TRANSFERASE"/>
    <property type="match status" value="1"/>
</dbReference>
<feature type="transmembrane region" description="Helical" evidence="6">
    <location>
        <begin position="65"/>
        <end position="87"/>
    </location>
</feature>
<sequence>MIDITAIAGALAVAFWIRLLANDDDFFLNLHYAVIALAFMAAWLGALGLSGAYSSRFLGAGWEEFRRIIVASFVAFGAMSMGSYLLAAQISRVLVLVTLPVGLGTLIVGRATLRRWIYGRRSRGAFLSRTLVIGQPGPAEALASRLRADSLAGFDVVDTADGPSSGSGSVGPWLDELDRVIAERQIRSVALTQGGHITNDLVRQLAWRLHESRVELLVAPNVGDIAGPRVSIRPGGGIPLLRLDEPQLTGPKRFAKRAMDIVASLILLVVLGPLMLLVGVVVALTSSGPAHFRQTRVGMRGELFTVLKFRTMRLGSELAQAAVWEAAKADGLANKSRHDPRVTGIGRVLRRWSLDELPQLVNVLMGKMSLVGPRPLQEIEVSSMLKHQERRHLTRPGLTGLWQISGRNETAWEDRMRLDLHYVEIWSPSLDLAIVMKTIKIVLTGHGAY</sequence>
<dbReference type="NCBIfam" id="TIGR03025">
    <property type="entry name" value="EPS_sugtrans"/>
    <property type="match status" value="1"/>
</dbReference>
<evidence type="ECO:0000256" key="5">
    <source>
        <dbReference type="ARBA" id="ARBA00023136"/>
    </source>
</evidence>
<keyword evidence="5 6" id="KW-0472">Membrane</keyword>